<name>A0A9P7ANM9_9AGAM</name>
<dbReference type="Proteomes" id="UP000719766">
    <property type="component" value="Unassembled WGS sequence"/>
</dbReference>
<proteinExistence type="predicted"/>
<dbReference type="OrthoDB" id="2632530at2759"/>
<accession>A0A9P7ANM9</accession>
<dbReference type="EMBL" id="JABBWE010000038">
    <property type="protein sequence ID" value="KAG1792184.1"/>
    <property type="molecule type" value="Genomic_DNA"/>
</dbReference>
<organism evidence="1 2">
    <name type="scientific">Suillus plorans</name>
    <dbReference type="NCBI Taxonomy" id="116603"/>
    <lineage>
        <taxon>Eukaryota</taxon>
        <taxon>Fungi</taxon>
        <taxon>Dikarya</taxon>
        <taxon>Basidiomycota</taxon>
        <taxon>Agaricomycotina</taxon>
        <taxon>Agaricomycetes</taxon>
        <taxon>Agaricomycetidae</taxon>
        <taxon>Boletales</taxon>
        <taxon>Suillineae</taxon>
        <taxon>Suillaceae</taxon>
        <taxon>Suillus</taxon>
    </lineage>
</organism>
<protein>
    <submittedName>
        <fullName evidence="1">Uncharacterized protein</fullName>
    </submittedName>
</protein>
<comment type="caution">
    <text evidence="1">The sequence shown here is derived from an EMBL/GenBank/DDBJ whole genome shotgun (WGS) entry which is preliminary data.</text>
</comment>
<evidence type="ECO:0000313" key="1">
    <source>
        <dbReference type="EMBL" id="KAG1792184.1"/>
    </source>
</evidence>
<dbReference type="AlphaFoldDB" id="A0A9P7ANM9"/>
<dbReference type="RefSeq" id="XP_041158852.1">
    <property type="nucleotide sequence ID" value="XM_041300293.1"/>
</dbReference>
<reference evidence="1" key="1">
    <citation type="journal article" date="2020" name="New Phytol.">
        <title>Comparative genomics reveals dynamic genome evolution in host specialist ectomycorrhizal fungi.</title>
        <authorList>
            <person name="Lofgren L.A."/>
            <person name="Nguyen N.H."/>
            <person name="Vilgalys R."/>
            <person name="Ruytinx J."/>
            <person name="Liao H.L."/>
            <person name="Branco S."/>
            <person name="Kuo A."/>
            <person name="LaButti K."/>
            <person name="Lipzen A."/>
            <person name="Andreopoulos W."/>
            <person name="Pangilinan J."/>
            <person name="Riley R."/>
            <person name="Hundley H."/>
            <person name="Na H."/>
            <person name="Barry K."/>
            <person name="Grigoriev I.V."/>
            <person name="Stajich J.E."/>
            <person name="Kennedy P.G."/>
        </authorList>
    </citation>
    <scope>NUCLEOTIDE SEQUENCE</scope>
    <source>
        <strain evidence="1">S12</strain>
    </source>
</reference>
<evidence type="ECO:0000313" key="2">
    <source>
        <dbReference type="Proteomes" id="UP000719766"/>
    </source>
</evidence>
<keyword evidence="2" id="KW-1185">Reference proteome</keyword>
<gene>
    <name evidence="1" type="ORF">HD556DRAFT_1309485</name>
</gene>
<dbReference type="GeneID" id="64594057"/>
<sequence>MSDRNDAAEAILLGVSASNSTTDNLNAPEDVFAGVAFSDDYICTPGAENLAYGRAAPDVDRAMKLVEQFEEEYQQLKKHQTYLVAVFQNVEDWNARVKDTTKILPILKKRQIALDITPCKSGHNRTNSPECASATGSIAPKKCRRLQTPFEFSPRPTRSKTIIQAISSIEGAIERQTLVLSRICEALGDALRSPPDGILRVGPTELTEGTISNFDIVPTVTDKPASASTGLFPMEVPSFV</sequence>